<dbReference type="InterPro" id="IPR015797">
    <property type="entry name" value="NUDIX_hydrolase-like_dom_sf"/>
</dbReference>
<evidence type="ECO:0000313" key="5">
    <source>
        <dbReference type="Proteomes" id="UP001303473"/>
    </source>
</evidence>
<dbReference type="InterPro" id="IPR051325">
    <property type="entry name" value="Nudix_hydrolase_domain"/>
</dbReference>
<name>A0AAN6N8S5_9PEZI</name>
<dbReference type="CDD" id="cd02883">
    <property type="entry name" value="NUDIX_Hydrolase"/>
    <property type="match status" value="1"/>
</dbReference>
<evidence type="ECO:0000256" key="2">
    <source>
        <dbReference type="SAM" id="MobiDB-lite"/>
    </source>
</evidence>
<sequence length="231" mass="25048">MTRAIEVPSLLSSSEFYLASGTVTLDLVRHKVLVIRDRISGTYSLPRGRKDWGETLEGTAERETYEETGARAKLLPVPLATRSTPPQSRDPTHGPDQQALETAQIDTDVWRALLTEPAALMQHFQPNGALAVVLWYVAAADSTLALACGTQMADENFESSWVDYDDAAGMMVNPEYAQVVRRALELVDTLERTGPVSIDKLKAATMNGNGSNGTHFVGGGVQTSVLPAFSR</sequence>
<feature type="domain" description="Nudix hydrolase" evidence="3">
    <location>
        <begin position="15"/>
        <end position="184"/>
    </location>
</feature>
<dbReference type="GO" id="GO:0006167">
    <property type="term" value="P:AMP biosynthetic process"/>
    <property type="evidence" value="ECO:0007669"/>
    <property type="project" value="TreeGrafter"/>
</dbReference>
<feature type="region of interest" description="Disordered" evidence="2">
    <location>
        <begin position="78"/>
        <end position="97"/>
    </location>
</feature>
<evidence type="ECO:0000256" key="1">
    <source>
        <dbReference type="ARBA" id="ARBA00022801"/>
    </source>
</evidence>
<dbReference type="InterPro" id="IPR020084">
    <property type="entry name" value="NUDIX_hydrolase_CS"/>
</dbReference>
<dbReference type="Gene3D" id="3.90.79.10">
    <property type="entry name" value="Nucleoside Triphosphate Pyrophosphohydrolase"/>
    <property type="match status" value="1"/>
</dbReference>
<keyword evidence="5" id="KW-1185">Reference proteome</keyword>
<protein>
    <submittedName>
        <fullName evidence="4">NUDIX hydrolase domain-like protein</fullName>
    </submittedName>
</protein>
<organism evidence="4 5">
    <name type="scientific">Diplogelasinospora grovesii</name>
    <dbReference type="NCBI Taxonomy" id="303347"/>
    <lineage>
        <taxon>Eukaryota</taxon>
        <taxon>Fungi</taxon>
        <taxon>Dikarya</taxon>
        <taxon>Ascomycota</taxon>
        <taxon>Pezizomycotina</taxon>
        <taxon>Sordariomycetes</taxon>
        <taxon>Sordariomycetidae</taxon>
        <taxon>Sordariales</taxon>
        <taxon>Diplogelasinosporaceae</taxon>
        <taxon>Diplogelasinospora</taxon>
    </lineage>
</organism>
<reference evidence="5" key="1">
    <citation type="journal article" date="2023" name="Mol. Phylogenet. Evol.">
        <title>Genome-scale phylogeny and comparative genomics of the fungal order Sordariales.</title>
        <authorList>
            <person name="Hensen N."/>
            <person name="Bonometti L."/>
            <person name="Westerberg I."/>
            <person name="Brannstrom I.O."/>
            <person name="Guillou S."/>
            <person name="Cros-Aarteil S."/>
            <person name="Calhoun S."/>
            <person name="Haridas S."/>
            <person name="Kuo A."/>
            <person name="Mondo S."/>
            <person name="Pangilinan J."/>
            <person name="Riley R."/>
            <person name="LaButti K."/>
            <person name="Andreopoulos B."/>
            <person name="Lipzen A."/>
            <person name="Chen C."/>
            <person name="Yan M."/>
            <person name="Daum C."/>
            <person name="Ng V."/>
            <person name="Clum A."/>
            <person name="Steindorff A."/>
            <person name="Ohm R.A."/>
            <person name="Martin F."/>
            <person name="Silar P."/>
            <person name="Natvig D.O."/>
            <person name="Lalanne C."/>
            <person name="Gautier V."/>
            <person name="Ament-Velasquez S.L."/>
            <person name="Kruys A."/>
            <person name="Hutchinson M.I."/>
            <person name="Powell A.J."/>
            <person name="Barry K."/>
            <person name="Miller A.N."/>
            <person name="Grigoriev I.V."/>
            <person name="Debuchy R."/>
            <person name="Gladieux P."/>
            <person name="Hiltunen Thoren M."/>
            <person name="Johannesson H."/>
        </authorList>
    </citation>
    <scope>NUCLEOTIDE SEQUENCE [LARGE SCALE GENOMIC DNA]</scope>
    <source>
        <strain evidence="5">CBS 340.73</strain>
    </source>
</reference>
<dbReference type="GO" id="GO:0004081">
    <property type="term" value="F:bis(5'-nucleosyl)-tetraphosphatase (asymmetrical) activity"/>
    <property type="evidence" value="ECO:0007669"/>
    <property type="project" value="TreeGrafter"/>
</dbReference>
<comment type="caution">
    <text evidence="4">The sequence shown here is derived from an EMBL/GenBank/DDBJ whole genome shotgun (WGS) entry which is preliminary data.</text>
</comment>
<gene>
    <name evidence="4" type="ORF">QBC46DRAFT_112704</name>
</gene>
<dbReference type="PANTHER" id="PTHR21340:SF0">
    <property type="entry name" value="BIS(5'-NUCLEOSYL)-TETRAPHOSPHATASE [ASYMMETRICAL]"/>
    <property type="match status" value="1"/>
</dbReference>
<dbReference type="SUPFAM" id="SSF55811">
    <property type="entry name" value="Nudix"/>
    <property type="match status" value="1"/>
</dbReference>
<proteinExistence type="predicted"/>
<dbReference type="InterPro" id="IPR000086">
    <property type="entry name" value="NUDIX_hydrolase_dom"/>
</dbReference>
<dbReference type="GO" id="GO:0006754">
    <property type="term" value="P:ATP biosynthetic process"/>
    <property type="evidence" value="ECO:0007669"/>
    <property type="project" value="TreeGrafter"/>
</dbReference>
<dbReference type="EMBL" id="MU853790">
    <property type="protein sequence ID" value="KAK3940890.1"/>
    <property type="molecule type" value="Genomic_DNA"/>
</dbReference>
<evidence type="ECO:0000259" key="3">
    <source>
        <dbReference type="PROSITE" id="PS51462"/>
    </source>
</evidence>
<dbReference type="PROSITE" id="PS51462">
    <property type="entry name" value="NUDIX"/>
    <property type="match status" value="1"/>
</dbReference>
<keyword evidence="1 4" id="KW-0378">Hydrolase</keyword>
<dbReference type="Proteomes" id="UP001303473">
    <property type="component" value="Unassembled WGS sequence"/>
</dbReference>
<accession>A0AAN6N8S5</accession>
<evidence type="ECO:0000313" key="4">
    <source>
        <dbReference type="EMBL" id="KAK3940890.1"/>
    </source>
</evidence>
<dbReference type="AlphaFoldDB" id="A0AAN6N8S5"/>
<dbReference type="PANTHER" id="PTHR21340">
    <property type="entry name" value="DIADENOSINE 5,5-P1,P4-TETRAPHOSPHATE PYROPHOSPHOHYDROLASE MUTT"/>
    <property type="match status" value="1"/>
</dbReference>
<dbReference type="PROSITE" id="PS00893">
    <property type="entry name" value="NUDIX_BOX"/>
    <property type="match status" value="1"/>
</dbReference>
<dbReference type="Pfam" id="PF00293">
    <property type="entry name" value="NUDIX"/>
    <property type="match status" value="1"/>
</dbReference>